<dbReference type="Pfam" id="PF18986">
    <property type="entry name" value="DUF5719"/>
    <property type="match status" value="1"/>
</dbReference>
<proteinExistence type="predicted"/>
<sequence length="555" mass="54128">MDADEAREGARTPGVWRGRLARGASGIAVLGAVAGVVALGQWPVQGNAAAQAVPPAEVAVPPSATTLVCAGPLILPDDTGRGDAEFDPTPVDPVTSVTAVTSVPAGGGDGVAAGTVTTLDGVPTGATLEAGGSGTSVSPAGAPLAVYAQPGTEPARVGAVSSGLVTAGDLRGLAAASCAQPVADAWLVGGATDLTSTAQLVLDNAGSTPAEVTLDLWGPSGRVDLSGERYLVAPGAERVVVLGGIAAEQRRVALHVSATGGRVGVHVQDSVLDGFTPAGTDLVVPGAAPSRRQVVPGVSVVASTVDDPHAPALRLLVPGDVGTTAHVTLLGPTGPAQLPGAESVDLAPGEVTDVPLGGLAAGSYTVLVSASEPVVASSVVSRPGSPGDLDDTPSTERAWAASVTPGQGGVAVLPSGARGTLVVGAVPDEDDDGTDGEATGTLRLLGADGEVLAERPVSVPAGTTGAWSLDSLLQGSGPVVPVTTGEPAGVEPPTAGGVRAVDLVTGSGVTVRLSWALVAEVDRPDGVLVSVLDPVPVRAGAPSVAVREDPRLGTR</sequence>
<dbReference type="Proteomes" id="UP000632740">
    <property type="component" value="Unassembled WGS sequence"/>
</dbReference>
<protein>
    <recommendedName>
        <fullName evidence="3">Large extracellular alpha-helical protein</fullName>
    </recommendedName>
</protein>
<reference evidence="1" key="1">
    <citation type="submission" date="2021-01" db="EMBL/GenBank/DDBJ databases">
        <title>Whole genome shotgun sequence of Cellulomonas chitinilytica NBRC 110799.</title>
        <authorList>
            <person name="Komaki H."/>
            <person name="Tamura T."/>
        </authorList>
    </citation>
    <scope>NUCLEOTIDE SEQUENCE</scope>
    <source>
        <strain evidence="1">NBRC 110799</strain>
    </source>
</reference>
<organism evidence="1 2">
    <name type="scientific">Cellulomonas chitinilytica</name>
    <dbReference type="NCBI Taxonomy" id="398759"/>
    <lineage>
        <taxon>Bacteria</taxon>
        <taxon>Bacillati</taxon>
        <taxon>Actinomycetota</taxon>
        <taxon>Actinomycetes</taxon>
        <taxon>Micrococcales</taxon>
        <taxon>Cellulomonadaceae</taxon>
        <taxon>Cellulomonas</taxon>
    </lineage>
</organism>
<dbReference type="InterPro" id="IPR043777">
    <property type="entry name" value="DUF5719"/>
</dbReference>
<accession>A0A919P1X2</accession>
<evidence type="ECO:0000313" key="2">
    <source>
        <dbReference type="Proteomes" id="UP000632740"/>
    </source>
</evidence>
<keyword evidence="2" id="KW-1185">Reference proteome</keyword>
<evidence type="ECO:0000313" key="1">
    <source>
        <dbReference type="EMBL" id="GIG20161.1"/>
    </source>
</evidence>
<comment type="caution">
    <text evidence="1">The sequence shown here is derived from an EMBL/GenBank/DDBJ whole genome shotgun (WGS) entry which is preliminary data.</text>
</comment>
<dbReference type="EMBL" id="BONK01000002">
    <property type="protein sequence ID" value="GIG20161.1"/>
    <property type="molecule type" value="Genomic_DNA"/>
</dbReference>
<name>A0A919P1X2_9CELL</name>
<dbReference type="AlphaFoldDB" id="A0A919P1X2"/>
<gene>
    <name evidence="1" type="ORF">Cch01nite_08850</name>
</gene>
<evidence type="ECO:0008006" key="3">
    <source>
        <dbReference type="Google" id="ProtNLM"/>
    </source>
</evidence>